<feature type="compositionally biased region" description="Low complexity" evidence="6">
    <location>
        <begin position="1"/>
        <end position="17"/>
    </location>
</feature>
<keyword evidence="2" id="KW-0223">Dioxygenase</keyword>
<protein>
    <recommendedName>
        <fullName evidence="7">Alpha-ketoglutarate-dependent dioxygenase AlkB-like domain-containing protein</fullName>
    </recommendedName>
</protein>
<evidence type="ECO:0000256" key="4">
    <source>
        <dbReference type="ARBA" id="ARBA00023004"/>
    </source>
</evidence>
<accession>A0A6A5C9T7</accession>
<dbReference type="InterPro" id="IPR004574">
    <property type="entry name" value="Alkb"/>
</dbReference>
<sequence>MLPATTDTSSASSASSSLYQTSETDSDNAYRRVEKMYRKHHVSNKHGKMVEADFPDTTHVIDFHNLQNNTPENRQLLEPVVLPNTEIDMKYFEEALEKYNSYFSQDEYLKNTMRFTKEELMSKSIYTFKGYPGFYVIKDLMRPEQQIYWIKQALEQYPNPPNITNHTMKQGEILDIFKRSVNGDEEAKTLLKKLAWCTLGYQYEWTTRKYHKDKFVKFPDDIGNFVEMIACQCGYGPYKPEAAIVNFYSKDRLMGGHVDDAEYEMSKPIVSLSIGSKSIFLLGGETKDIEPKAIFLESGDCMLMGGRARYCFHGIARILKDTIPAYLQTAHVDPKYKIYAEYMERDMMRININARQVFVDENQKKEFDKNLEQ</sequence>
<dbReference type="Gene3D" id="2.60.120.590">
    <property type="entry name" value="Alpha-ketoglutarate-dependent dioxygenase AlkB-like"/>
    <property type="match status" value="1"/>
</dbReference>
<dbReference type="OrthoDB" id="6614653at2759"/>
<keyword evidence="1 5" id="KW-0479">Metal-binding</keyword>
<dbReference type="GO" id="GO:0005737">
    <property type="term" value="C:cytoplasm"/>
    <property type="evidence" value="ECO:0007669"/>
    <property type="project" value="TreeGrafter"/>
</dbReference>
<evidence type="ECO:0000256" key="5">
    <source>
        <dbReference type="PIRSR" id="PIRSR604574-2"/>
    </source>
</evidence>
<dbReference type="OMA" id="MMMAHQD"/>
<evidence type="ECO:0000256" key="3">
    <source>
        <dbReference type="ARBA" id="ARBA00023002"/>
    </source>
</evidence>
<name>A0A6A5C9T7_NAEFO</name>
<feature type="binding site" evidence="5">
    <location>
        <position position="259"/>
    </location>
    <ligand>
        <name>Fe cation</name>
        <dbReference type="ChEBI" id="CHEBI:24875"/>
        <note>catalytic</note>
    </ligand>
</feature>
<evidence type="ECO:0000259" key="7">
    <source>
        <dbReference type="Pfam" id="PF13532"/>
    </source>
</evidence>
<dbReference type="EMBL" id="VFQX01000004">
    <property type="protein sequence ID" value="KAF0983961.1"/>
    <property type="molecule type" value="Genomic_DNA"/>
</dbReference>
<feature type="region of interest" description="Disordered" evidence="6">
    <location>
        <begin position="1"/>
        <end position="26"/>
    </location>
</feature>
<dbReference type="InterPro" id="IPR037151">
    <property type="entry name" value="AlkB-like_sf"/>
</dbReference>
<comment type="caution">
    <text evidence="8">The sequence shown here is derived from an EMBL/GenBank/DDBJ whole genome shotgun (WGS) entry which is preliminary data.</text>
</comment>
<evidence type="ECO:0000256" key="2">
    <source>
        <dbReference type="ARBA" id="ARBA00022964"/>
    </source>
</evidence>
<feature type="binding site" evidence="5">
    <location>
        <position position="313"/>
    </location>
    <ligand>
        <name>Fe cation</name>
        <dbReference type="ChEBI" id="CHEBI:24875"/>
        <note>catalytic</note>
    </ligand>
</feature>
<feature type="binding site" evidence="5">
    <location>
        <position position="257"/>
    </location>
    <ligand>
        <name>Fe cation</name>
        <dbReference type="ChEBI" id="CHEBI:24875"/>
        <note>catalytic</note>
    </ligand>
</feature>
<evidence type="ECO:0000256" key="1">
    <source>
        <dbReference type="ARBA" id="ARBA00022723"/>
    </source>
</evidence>
<evidence type="ECO:0000313" key="8">
    <source>
        <dbReference type="EMBL" id="KAF0983961.1"/>
    </source>
</evidence>
<organism evidence="8 9">
    <name type="scientific">Naegleria fowleri</name>
    <name type="common">Brain eating amoeba</name>
    <dbReference type="NCBI Taxonomy" id="5763"/>
    <lineage>
        <taxon>Eukaryota</taxon>
        <taxon>Discoba</taxon>
        <taxon>Heterolobosea</taxon>
        <taxon>Tetramitia</taxon>
        <taxon>Eutetramitia</taxon>
        <taxon>Vahlkampfiidae</taxon>
        <taxon>Naegleria</taxon>
    </lineage>
</organism>
<gene>
    <name evidence="8" type="ORF">FDP41_007876</name>
</gene>
<dbReference type="GO" id="GO:0008198">
    <property type="term" value="F:ferrous iron binding"/>
    <property type="evidence" value="ECO:0007669"/>
    <property type="project" value="TreeGrafter"/>
</dbReference>
<evidence type="ECO:0000313" key="9">
    <source>
        <dbReference type="Proteomes" id="UP000444721"/>
    </source>
</evidence>
<comment type="cofactor">
    <cofactor evidence="5">
        <name>Fe(2+)</name>
        <dbReference type="ChEBI" id="CHEBI:29033"/>
    </cofactor>
    <text evidence="5">Binds 1 Fe(2+) ion per subunit.</text>
</comment>
<feature type="domain" description="Alpha-ketoglutarate-dependent dioxygenase AlkB-like" evidence="7">
    <location>
        <begin position="133"/>
        <end position="355"/>
    </location>
</feature>
<dbReference type="PANTHER" id="PTHR16557">
    <property type="entry name" value="ALKYLATED DNA REPAIR PROTEIN ALKB-RELATED"/>
    <property type="match status" value="1"/>
</dbReference>
<dbReference type="GO" id="GO:0035515">
    <property type="term" value="F:oxidative RNA demethylase activity"/>
    <property type="evidence" value="ECO:0007669"/>
    <property type="project" value="TreeGrafter"/>
</dbReference>
<dbReference type="VEuPathDB" id="AmoebaDB:FDP41_007876"/>
<keyword evidence="3" id="KW-0560">Oxidoreductase</keyword>
<evidence type="ECO:0000256" key="6">
    <source>
        <dbReference type="SAM" id="MobiDB-lite"/>
    </source>
</evidence>
<dbReference type="AlphaFoldDB" id="A0A6A5C9T7"/>
<dbReference type="SUPFAM" id="SSF51197">
    <property type="entry name" value="Clavaminate synthase-like"/>
    <property type="match status" value="1"/>
</dbReference>
<proteinExistence type="predicted"/>
<keyword evidence="9" id="KW-1185">Reference proteome</keyword>
<keyword evidence="4 5" id="KW-0408">Iron</keyword>
<dbReference type="Proteomes" id="UP000444721">
    <property type="component" value="Unassembled WGS sequence"/>
</dbReference>
<reference evidence="8 9" key="1">
    <citation type="journal article" date="2019" name="Sci. Rep.">
        <title>Nanopore sequencing improves the draft genome of the human pathogenic amoeba Naegleria fowleri.</title>
        <authorList>
            <person name="Liechti N."/>
            <person name="Schurch N."/>
            <person name="Bruggmann R."/>
            <person name="Wittwer M."/>
        </authorList>
    </citation>
    <scope>NUCLEOTIDE SEQUENCE [LARGE SCALE GENOMIC DNA]</scope>
    <source>
        <strain evidence="8 9">ATCC 30894</strain>
    </source>
</reference>
<dbReference type="VEuPathDB" id="AmoebaDB:NfTy_005230"/>
<dbReference type="GeneID" id="68115094"/>
<dbReference type="PANTHER" id="PTHR16557:SF2">
    <property type="entry name" value="NUCLEIC ACID DIOXYGENASE ALKBH1"/>
    <property type="match status" value="1"/>
</dbReference>
<dbReference type="GO" id="GO:0005634">
    <property type="term" value="C:nucleus"/>
    <property type="evidence" value="ECO:0007669"/>
    <property type="project" value="TreeGrafter"/>
</dbReference>
<dbReference type="VEuPathDB" id="AmoebaDB:NF0113890"/>
<dbReference type="GO" id="GO:0035513">
    <property type="term" value="P:oxidative RNA demethylation"/>
    <property type="evidence" value="ECO:0007669"/>
    <property type="project" value="TreeGrafter"/>
</dbReference>
<dbReference type="Pfam" id="PF13532">
    <property type="entry name" value="2OG-FeII_Oxy_2"/>
    <property type="match status" value="1"/>
</dbReference>
<dbReference type="GO" id="GO:0035516">
    <property type="term" value="F:broad specificity oxidative DNA demethylase activity"/>
    <property type="evidence" value="ECO:0007669"/>
    <property type="project" value="TreeGrafter"/>
</dbReference>
<dbReference type="InterPro" id="IPR027450">
    <property type="entry name" value="AlkB-like"/>
</dbReference>
<dbReference type="RefSeq" id="XP_044568674.1">
    <property type="nucleotide sequence ID" value="XM_044711668.1"/>
</dbReference>